<comment type="caution">
    <text evidence="2">The sequence shown here is derived from an EMBL/GenBank/DDBJ whole genome shotgun (WGS) entry which is preliminary data.</text>
</comment>
<keyword evidence="1" id="KW-0472">Membrane</keyword>
<gene>
    <name evidence="2" type="ORF">EV148_11148</name>
</gene>
<dbReference type="AlphaFoldDB" id="A0A4R2HZ95"/>
<feature type="transmembrane region" description="Helical" evidence="1">
    <location>
        <begin position="48"/>
        <end position="70"/>
    </location>
</feature>
<organism evidence="2 3">
    <name type="scientific">Dokdonella fugitiva</name>
    <dbReference type="NCBI Taxonomy" id="328517"/>
    <lineage>
        <taxon>Bacteria</taxon>
        <taxon>Pseudomonadati</taxon>
        <taxon>Pseudomonadota</taxon>
        <taxon>Gammaproteobacteria</taxon>
        <taxon>Lysobacterales</taxon>
        <taxon>Rhodanobacteraceae</taxon>
        <taxon>Dokdonella</taxon>
    </lineage>
</organism>
<dbReference type="EMBL" id="SLWQ01000011">
    <property type="protein sequence ID" value="TCO36872.1"/>
    <property type="molecule type" value="Genomic_DNA"/>
</dbReference>
<keyword evidence="1" id="KW-1133">Transmembrane helix</keyword>
<keyword evidence="3" id="KW-1185">Reference proteome</keyword>
<accession>A0A4R2HZ95</accession>
<dbReference type="Proteomes" id="UP000294862">
    <property type="component" value="Unassembled WGS sequence"/>
</dbReference>
<proteinExistence type="predicted"/>
<dbReference type="OrthoDB" id="5956808at2"/>
<dbReference type="RefSeq" id="WP_131999919.1">
    <property type="nucleotide sequence ID" value="NZ_JACGXM010000016.1"/>
</dbReference>
<name>A0A4R2HZ95_9GAMM</name>
<keyword evidence="1" id="KW-0812">Transmembrane</keyword>
<evidence type="ECO:0000313" key="2">
    <source>
        <dbReference type="EMBL" id="TCO36872.1"/>
    </source>
</evidence>
<evidence type="ECO:0000313" key="3">
    <source>
        <dbReference type="Proteomes" id="UP000294862"/>
    </source>
</evidence>
<reference evidence="2 3" key="1">
    <citation type="journal article" date="2015" name="Stand. Genomic Sci.">
        <title>Genomic Encyclopedia of Bacterial and Archaeal Type Strains, Phase III: the genomes of soil and plant-associated and newly described type strains.</title>
        <authorList>
            <person name="Whitman W.B."/>
            <person name="Woyke T."/>
            <person name="Klenk H.P."/>
            <person name="Zhou Y."/>
            <person name="Lilburn T.G."/>
            <person name="Beck B.J."/>
            <person name="De Vos P."/>
            <person name="Vandamme P."/>
            <person name="Eisen J.A."/>
            <person name="Garrity G."/>
            <person name="Hugenholtz P."/>
            <person name="Kyrpides N.C."/>
        </authorList>
    </citation>
    <scope>NUCLEOTIDE SEQUENCE [LARGE SCALE GENOMIC DNA]</scope>
    <source>
        <strain evidence="2 3">A3</strain>
    </source>
</reference>
<sequence length="158" mass="16892">MTDFEIQRGLRQMNTPRMPQADLWPGIAARIAAADAAAAPAPARRRHWLPFAAAAGVLLAVAGGFTAYTLQRQRAADAFVADTASPLPVRVSPRDAHDLSRAPGGDPRLLGAAVVLDAAHAELEQALDQRPDAVFLVSLLNRTNARRMKLEHYGARAG</sequence>
<evidence type="ECO:0000256" key="1">
    <source>
        <dbReference type="SAM" id="Phobius"/>
    </source>
</evidence>
<protein>
    <submittedName>
        <fullName evidence="2">Uncharacterized protein</fullName>
    </submittedName>
</protein>